<keyword evidence="4" id="KW-1185">Reference proteome</keyword>
<name>A0ABW5DAK9_9BACT</name>
<evidence type="ECO:0000256" key="1">
    <source>
        <dbReference type="SAM" id="MobiDB-lite"/>
    </source>
</evidence>
<evidence type="ECO:0000259" key="2">
    <source>
        <dbReference type="Pfam" id="PF03372"/>
    </source>
</evidence>
<organism evidence="3 4">
    <name type="scientific">Luteolibacter algae</name>
    <dbReference type="NCBI Taxonomy" id="454151"/>
    <lineage>
        <taxon>Bacteria</taxon>
        <taxon>Pseudomonadati</taxon>
        <taxon>Verrucomicrobiota</taxon>
        <taxon>Verrucomicrobiia</taxon>
        <taxon>Verrucomicrobiales</taxon>
        <taxon>Verrucomicrobiaceae</taxon>
        <taxon>Luteolibacter</taxon>
    </lineage>
</organism>
<feature type="domain" description="Endonuclease/exonuclease/phosphatase" evidence="2">
    <location>
        <begin position="88"/>
        <end position="318"/>
    </location>
</feature>
<dbReference type="InterPro" id="IPR036691">
    <property type="entry name" value="Endo/exonu/phosph_ase_sf"/>
</dbReference>
<keyword evidence="3" id="KW-0378">Hydrolase</keyword>
<dbReference type="Pfam" id="PF03372">
    <property type="entry name" value="Exo_endo_phos"/>
    <property type="match status" value="1"/>
</dbReference>
<dbReference type="InterPro" id="IPR005135">
    <property type="entry name" value="Endo/exonuclease/phosphatase"/>
</dbReference>
<dbReference type="Gene3D" id="3.60.10.10">
    <property type="entry name" value="Endonuclease/exonuclease/phosphatase"/>
    <property type="match status" value="1"/>
</dbReference>
<gene>
    <name evidence="3" type="ORF">ACFSSA_09695</name>
</gene>
<evidence type="ECO:0000313" key="3">
    <source>
        <dbReference type="EMBL" id="MFD2256949.1"/>
    </source>
</evidence>
<dbReference type="SUPFAM" id="SSF56219">
    <property type="entry name" value="DNase I-like"/>
    <property type="match status" value="1"/>
</dbReference>
<evidence type="ECO:0000313" key="4">
    <source>
        <dbReference type="Proteomes" id="UP001597375"/>
    </source>
</evidence>
<accession>A0ABW5DAK9</accession>
<keyword evidence="3" id="KW-0540">Nuclease</keyword>
<proteinExistence type="predicted"/>
<feature type="compositionally biased region" description="Polar residues" evidence="1">
    <location>
        <begin position="35"/>
        <end position="46"/>
    </location>
</feature>
<dbReference type="PANTHER" id="PTHR14859">
    <property type="entry name" value="CALCOFLUOR WHITE HYPERSENSITIVE PROTEIN PRECURSOR"/>
    <property type="match status" value="1"/>
</dbReference>
<dbReference type="InterPro" id="IPR051916">
    <property type="entry name" value="GPI-anchor_lipid_remodeler"/>
</dbReference>
<dbReference type="GO" id="GO:0004519">
    <property type="term" value="F:endonuclease activity"/>
    <property type="evidence" value="ECO:0007669"/>
    <property type="project" value="UniProtKB-KW"/>
</dbReference>
<dbReference type="RefSeq" id="WP_386820237.1">
    <property type="nucleotide sequence ID" value="NZ_JBHUIT010000017.1"/>
</dbReference>
<feature type="region of interest" description="Disordered" evidence="1">
    <location>
        <begin position="33"/>
        <end position="64"/>
    </location>
</feature>
<dbReference type="Proteomes" id="UP001597375">
    <property type="component" value="Unassembled WGS sequence"/>
</dbReference>
<dbReference type="PANTHER" id="PTHR14859:SF1">
    <property type="entry name" value="PGAP2-INTERACTING PROTEIN"/>
    <property type="match status" value="1"/>
</dbReference>
<keyword evidence="3" id="KW-0255">Endonuclease</keyword>
<comment type="caution">
    <text evidence="3">The sequence shown here is derived from an EMBL/GenBank/DDBJ whole genome shotgun (WGS) entry which is preliminary data.</text>
</comment>
<protein>
    <submittedName>
        <fullName evidence="3">Endonuclease/exonuclease/phosphatase family protein</fullName>
    </submittedName>
</protein>
<dbReference type="EMBL" id="JBHUIT010000017">
    <property type="protein sequence ID" value="MFD2256949.1"/>
    <property type="molecule type" value="Genomic_DNA"/>
</dbReference>
<sequence length="326" mass="36474">MNRLPRWMFMGIFVFVAIALGFLLHHFRGAPTPPWQRQSEVETSSEPGKRAIPPTLPEGETADPAPFRFITYNVKNWLVSSQSPIKSEKAKNAVIRLLHQAEPDIIGLSEIGDTNDVAEIQKRLKAAGTDLPFSYYTGGVDPVRHLAILTRFPIVHTASPALKIHGKDYSMQRGILDATLQIGSGEVRFIGLHLKSKRTVPDLDQALLRIDEASHVRKHIDSILSARPDSKLVVYGDLNDTTRSLSTRALLGTYRSPGYLSAIRVKDSRGESWTHHYASEDSYTRIDFVTVSKALRSRVDKSKSVIIDDPGWEDASDHRPVMVVFR</sequence>
<reference evidence="4" key="1">
    <citation type="journal article" date="2019" name="Int. J. Syst. Evol. Microbiol.">
        <title>The Global Catalogue of Microorganisms (GCM) 10K type strain sequencing project: providing services to taxonomists for standard genome sequencing and annotation.</title>
        <authorList>
            <consortium name="The Broad Institute Genomics Platform"/>
            <consortium name="The Broad Institute Genome Sequencing Center for Infectious Disease"/>
            <person name="Wu L."/>
            <person name="Ma J."/>
        </authorList>
    </citation>
    <scope>NUCLEOTIDE SEQUENCE [LARGE SCALE GENOMIC DNA]</scope>
    <source>
        <strain evidence="4">CGMCC 4.7106</strain>
    </source>
</reference>